<dbReference type="Proteomes" id="UP000798808">
    <property type="component" value="Unassembled WGS sequence"/>
</dbReference>
<dbReference type="Pfam" id="PF14321">
    <property type="entry name" value="DUF4382"/>
    <property type="match status" value="1"/>
</dbReference>
<accession>A0ABW9RR10</accession>
<dbReference type="PROSITE" id="PS51257">
    <property type="entry name" value="PROKAR_LIPOPROTEIN"/>
    <property type="match status" value="1"/>
</dbReference>
<feature type="chain" id="PRO_5047189416" evidence="1">
    <location>
        <begin position="22"/>
        <end position="305"/>
    </location>
</feature>
<dbReference type="RefSeq" id="WP_155173005.1">
    <property type="nucleotide sequence ID" value="NZ_BAAAFL010000010.1"/>
</dbReference>
<gene>
    <name evidence="3" type="ORF">E1163_14385</name>
</gene>
<protein>
    <submittedName>
        <fullName evidence="3">DUF4382 domain-containing protein</fullName>
    </submittedName>
</protein>
<keyword evidence="4" id="KW-1185">Reference proteome</keyword>
<organism evidence="3 4">
    <name type="scientific">Fulvivirga kasyanovii</name>
    <dbReference type="NCBI Taxonomy" id="396812"/>
    <lineage>
        <taxon>Bacteria</taxon>
        <taxon>Pseudomonadati</taxon>
        <taxon>Bacteroidota</taxon>
        <taxon>Cytophagia</taxon>
        <taxon>Cytophagales</taxon>
        <taxon>Fulvivirgaceae</taxon>
        <taxon>Fulvivirga</taxon>
    </lineage>
</organism>
<feature type="domain" description="DUF4382" evidence="2">
    <location>
        <begin position="36"/>
        <end position="188"/>
    </location>
</feature>
<evidence type="ECO:0000313" key="4">
    <source>
        <dbReference type="Proteomes" id="UP000798808"/>
    </source>
</evidence>
<comment type="caution">
    <text evidence="3">The sequence shown here is derived from an EMBL/GenBank/DDBJ whole genome shotgun (WGS) entry which is preliminary data.</text>
</comment>
<reference evidence="3 4" key="1">
    <citation type="submission" date="2019-02" db="EMBL/GenBank/DDBJ databases">
        <authorList>
            <person name="Goldberg S.R."/>
            <person name="Haltli B.A."/>
            <person name="Correa H."/>
            <person name="Russell K.G."/>
        </authorList>
    </citation>
    <scope>NUCLEOTIDE SEQUENCE [LARGE SCALE GENOMIC DNA]</scope>
    <source>
        <strain evidence="3 4">JCM 16186</strain>
    </source>
</reference>
<evidence type="ECO:0000313" key="3">
    <source>
        <dbReference type="EMBL" id="MTI26141.1"/>
    </source>
</evidence>
<keyword evidence="1" id="KW-0732">Signal</keyword>
<feature type="signal peptide" evidence="1">
    <location>
        <begin position="1"/>
        <end position="21"/>
    </location>
</feature>
<evidence type="ECO:0000256" key="1">
    <source>
        <dbReference type="SAM" id="SignalP"/>
    </source>
</evidence>
<proteinExistence type="predicted"/>
<name>A0ABW9RR10_9BACT</name>
<dbReference type="EMBL" id="SMLW01000565">
    <property type="protein sequence ID" value="MTI26141.1"/>
    <property type="molecule type" value="Genomic_DNA"/>
</dbReference>
<dbReference type="InterPro" id="IPR025491">
    <property type="entry name" value="DUF4382"/>
</dbReference>
<evidence type="ECO:0000259" key="2">
    <source>
        <dbReference type="Pfam" id="PF14321"/>
    </source>
</evidence>
<sequence>MKVLNAWAVVLLSLLIFTACNEDDEEPVNTREAEGTGKASIYLTDAPVDNQEISAVFISITGVEAKGPEGWINLSNFDEPVSIDLLSYQNGESFLLTEEQIAAGTYTEVRLNLNIQENGGTTDAQGSYIQFKDGSKKVLYTPGGEQTGYKAIGGFIVPENGSASITLDFDVRKALVAAGKEDKYLLKPAIRLVANGDAGTIEGKLSGTEAFNRVVAFVYQNGAFSESEMDAPTQGNVRFANAISSSMVDQNQEFTLAYLNTGTYDVYFAMFDEQGEFLNLLGSYSNVKVGAQAKANISIKLNELL</sequence>